<evidence type="ECO:0000313" key="2">
    <source>
        <dbReference type="Proteomes" id="UP000189681"/>
    </source>
</evidence>
<gene>
    <name evidence="1" type="ORF">AYP45_10235</name>
</gene>
<accession>A0A1V4AT32</accession>
<protein>
    <submittedName>
        <fullName evidence="1">Uncharacterized protein</fullName>
    </submittedName>
</protein>
<dbReference type="EMBL" id="AYTS01000089">
    <property type="protein sequence ID" value="OOP56236.1"/>
    <property type="molecule type" value="Genomic_DNA"/>
</dbReference>
<comment type="caution">
    <text evidence="1">The sequence shown here is derived from an EMBL/GenBank/DDBJ whole genome shotgun (WGS) entry which is preliminary data.</text>
</comment>
<proteinExistence type="predicted"/>
<dbReference type="STRING" id="1004156.AYP45_10235"/>
<sequence>MEKTTVLARLRFTMEFSGEMLHWLSNFHDAWFARQGGNSFLSEYSETWRKTFDEVVSPGVRGYFIERGVAQEHLPFIQFGETYCGSWILDAAIVMTGTIGTAYTVLKGISELPELADGLVDLKNRIINKLRPRINREVSEKIYAVAKNTNRQEIRQISPPPVSSVGIDLVIDARPLRSLTPAILKAHKIHLSVAVSRDSFVLENLGEEPLRDVQIGMFRTKTERHQWSYGDSYMGNFPLVSSRQTITKAVGEFRDRNGNRLDFSDGEEAYVDCWVSDSHGIYLFRFFLERE</sequence>
<organism evidence="1 2">
    <name type="scientific">Candidatus Brocadia carolinensis</name>
    <dbReference type="NCBI Taxonomy" id="1004156"/>
    <lineage>
        <taxon>Bacteria</taxon>
        <taxon>Pseudomonadati</taxon>
        <taxon>Planctomycetota</taxon>
        <taxon>Candidatus Brocadiia</taxon>
        <taxon>Candidatus Brocadiales</taxon>
        <taxon>Candidatus Brocadiaceae</taxon>
        <taxon>Candidatus Brocadia</taxon>
    </lineage>
</organism>
<name>A0A1V4AT32_9BACT</name>
<dbReference type="Proteomes" id="UP000189681">
    <property type="component" value="Unassembled WGS sequence"/>
</dbReference>
<dbReference type="AlphaFoldDB" id="A0A1V4AT32"/>
<evidence type="ECO:0000313" key="1">
    <source>
        <dbReference type="EMBL" id="OOP56236.1"/>
    </source>
</evidence>
<reference evidence="1 2" key="1">
    <citation type="journal article" date="2017" name="Water Res.">
        <title>Discovery and metagenomic analysis of an anammox bacterial enrichment related to Candidatus "Brocadia caroliniensis" in a full-scale glycerol-fed nitritation-denitritation separate centrate treatment process.</title>
        <authorList>
            <person name="Park H."/>
            <person name="Brotto A.C."/>
            <person name="van Loosdrecht M.C."/>
            <person name="Chandran K."/>
        </authorList>
    </citation>
    <scope>NUCLEOTIDE SEQUENCE [LARGE SCALE GENOMIC DNA]</scope>
    <source>
        <strain evidence="1">26THWARD</strain>
    </source>
</reference>